<keyword evidence="10" id="KW-0175">Coiled coil</keyword>
<dbReference type="Gene3D" id="1.20.120.1080">
    <property type="match status" value="1"/>
</dbReference>
<dbReference type="GO" id="GO:0005524">
    <property type="term" value="F:ATP binding"/>
    <property type="evidence" value="ECO:0007669"/>
    <property type="project" value="UniProtKB-KW"/>
</dbReference>
<dbReference type="EC" id="3.6.4.13" evidence="2"/>
<feature type="region of interest" description="Disordered" evidence="12">
    <location>
        <begin position="1"/>
        <end position="76"/>
    </location>
</feature>
<dbReference type="EMBL" id="CAHIKZ030003900">
    <property type="protein sequence ID" value="CAE1305218.1"/>
    <property type="molecule type" value="Genomic_DNA"/>
</dbReference>
<dbReference type="SMART" id="SM00847">
    <property type="entry name" value="HA2"/>
    <property type="match status" value="1"/>
</dbReference>
<dbReference type="FunFam" id="3.40.50.300:FF:000325">
    <property type="entry name" value="ATP-dependent RNA helicase DHX29"/>
    <property type="match status" value="1"/>
</dbReference>
<dbReference type="PANTHER" id="PTHR18934">
    <property type="entry name" value="ATP-DEPENDENT RNA HELICASE"/>
    <property type="match status" value="1"/>
</dbReference>
<keyword evidence="7" id="KW-0347">Helicase</keyword>
<evidence type="ECO:0000256" key="10">
    <source>
        <dbReference type="ARBA" id="ARBA00023054"/>
    </source>
</evidence>
<protein>
    <recommendedName>
        <fullName evidence="2">RNA helicase</fullName>
        <ecNumber evidence="2">3.6.4.13</ecNumber>
    </recommendedName>
</protein>
<dbReference type="InterPro" id="IPR001650">
    <property type="entry name" value="Helicase_C-like"/>
</dbReference>
<dbReference type="Pfam" id="PF04408">
    <property type="entry name" value="WHD_HA2"/>
    <property type="match status" value="1"/>
</dbReference>
<dbReference type="Pfam" id="PF00270">
    <property type="entry name" value="DEAD"/>
    <property type="match status" value="1"/>
</dbReference>
<accession>A0A812DSB6</accession>
<dbReference type="Pfam" id="PF07717">
    <property type="entry name" value="OB_NTP_bind"/>
    <property type="match status" value="1"/>
</dbReference>
<dbReference type="Pfam" id="PF00271">
    <property type="entry name" value="Helicase_C"/>
    <property type="match status" value="1"/>
</dbReference>
<evidence type="ECO:0000256" key="5">
    <source>
        <dbReference type="ARBA" id="ARBA00022741"/>
    </source>
</evidence>
<feature type="domain" description="Helicase C-terminal" evidence="14">
    <location>
        <begin position="595"/>
        <end position="771"/>
    </location>
</feature>
<dbReference type="PROSITE" id="PS51194">
    <property type="entry name" value="HELICASE_CTER"/>
    <property type="match status" value="1"/>
</dbReference>
<dbReference type="FunFam" id="3.40.50.300:FF:000500">
    <property type="entry name" value="ATP-dependent RNA helicase DHX29"/>
    <property type="match status" value="1"/>
</dbReference>
<keyword evidence="3" id="KW-0963">Cytoplasm</keyword>
<dbReference type="InterPro" id="IPR027417">
    <property type="entry name" value="P-loop_NTPase"/>
</dbReference>
<dbReference type="Pfam" id="PF21010">
    <property type="entry name" value="HA2_C"/>
    <property type="match status" value="1"/>
</dbReference>
<dbReference type="Pfam" id="PF26026">
    <property type="entry name" value="RNA_hel_CTD"/>
    <property type="match status" value="1"/>
</dbReference>
<comment type="catalytic activity">
    <reaction evidence="11">
        <text>ATP + H2O = ADP + phosphate + H(+)</text>
        <dbReference type="Rhea" id="RHEA:13065"/>
        <dbReference type="ChEBI" id="CHEBI:15377"/>
        <dbReference type="ChEBI" id="CHEBI:15378"/>
        <dbReference type="ChEBI" id="CHEBI:30616"/>
        <dbReference type="ChEBI" id="CHEBI:43474"/>
        <dbReference type="ChEBI" id="CHEBI:456216"/>
        <dbReference type="EC" id="3.6.4.13"/>
    </reaction>
</comment>
<dbReference type="FunFam" id="1.20.120.1080:FF:000002">
    <property type="entry name" value="Putative ATP-dependent RNA helicase DHX36"/>
    <property type="match status" value="1"/>
</dbReference>
<keyword evidence="5" id="KW-0547">Nucleotide-binding</keyword>
<reference evidence="15" key="1">
    <citation type="submission" date="2021-01" db="EMBL/GenBank/DDBJ databases">
        <authorList>
            <person name="Li R."/>
            <person name="Bekaert M."/>
        </authorList>
    </citation>
    <scope>NUCLEOTIDE SEQUENCE</scope>
    <source>
        <strain evidence="15">Farmed</strain>
    </source>
</reference>
<gene>
    <name evidence="15" type="ORF">SPHA_57707</name>
</gene>
<evidence type="ECO:0000256" key="6">
    <source>
        <dbReference type="ARBA" id="ARBA00022801"/>
    </source>
</evidence>
<dbReference type="CDD" id="cd18791">
    <property type="entry name" value="SF2_C_RHA"/>
    <property type="match status" value="1"/>
</dbReference>
<dbReference type="OrthoDB" id="5600252at2759"/>
<keyword evidence="9" id="KW-0648">Protein biosynthesis</keyword>
<dbReference type="InterPro" id="IPR014001">
    <property type="entry name" value="Helicase_ATP-bd"/>
</dbReference>
<sequence length="1119" mass="125258">MVPVKQPASKPVKQPKATPQPQQSYMPEAPTFASAAAGSSKQKPETKSPASMKCTAEPTVAAANTNLKPKPESNNEELGLDIMINSVETSSKPAKKKKGPVLSARSFEYTRQQWTGKSPKQFLNDWIRKNLPKSDLPHFERIHISGNFKCKSSVVKKDGTLLTVTPDVLCFSVREAEHVGSTLLLYHLCRGQPIYQLLPPPYRDLWLEWMESERQIKKEAQEINNKPRDQLVTKLLKELKLAPTQPKSHSNNHSNADNNDDDVCDDWFTADLDDSSKPSETLKKKKKKTVVISKPEELKSLLLEKLKTSQYKKLLTQRETLPVYKYKDDILAQIDRSKVVVIAGETGSGKSTQIPQFLLEDRLMSGEECNIICTQPRRISAVSLANRVSQELGDKPPGSINSLCGYRIRFESCITHTTCLTYCTTGVVLRQLHSDPELKNVTHIIVDEVHERTVQSDFLLIILKQLLDTRNDLKVILMSATIDCDRISDYFHHSPIIKIPGRLFPVEISYLEDLIETTNYALEEDSPYCIPASQLCEEQRTTVAITGAGGTKQKTNLSWSKEDIVDMSGLDKESYSKHTRLTVTRMKPHKVNMDLILHLLNSLASSSTEVEGAILIFLPGLADIQELYELLQSDRKFSKSGKYQILALHSVLSSEDQSTAFKIPPPGVRKIVLATNIAETGVTIPDVVYVIDSGKVKENRYIESSRMNALEEVFVSKASAKQRSGRAGRVRNGFCYRLYTKEAYSKFREFTVPEILRVALEELCLHIMKCELGKTEEFLQQALNPPQLPAISRAMNILEDIGACEDNVLTPLGHHLAALPVHVSIGKMLIFGALFGCLEPAAVIAAAVSGKSPFVVPLEKRSEANMAKQNLSIANSDHLTIYNAYSRWKAARKAGREAENTFCMQNYLKRKTLLEIENVKTDLIKLVKSIGFLSTKDEKQLIGTSSWNSSTDVSPGVHLNPKICALIKAVILAGLYPNVAKVCSEKDPDGTNRICGAEMPQGHAYVHPSSVNRTLQAQGYMIYQEKTKQSKVYLRDCTLVSPFPLLLFGRNIVVQHIQQTVTVDKWIIFKSRARTAVIFKEFRNLLNELLQEKLDEPQTDFQNDKSVLAVIDLLQADIC</sequence>
<dbReference type="GO" id="GO:0016787">
    <property type="term" value="F:hydrolase activity"/>
    <property type="evidence" value="ECO:0007669"/>
    <property type="project" value="UniProtKB-KW"/>
</dbReference>
<dbReference type="InterPro" id="IPR011709">
    <property type="entry name" value="DEAD-box_helicase_OB_fold"/>
</dbReference>
<feature type="domain" description="Helicase ATP-binding" evidence="13">
    <location>
        <begin position="331"/>
        <end position="500"/>
    </location>
</feature>
<dbReference type="GO" id="GO:0003723">
    <property type="term" value="F:RNA binding"/>
    <property type="evidence" value="ECO:0007669"/>
    <property type="project" value="TreeGrafter"/>
</dbReference>
<evidence type="ECO:0000256" key="9">
    <source>
        <dbReference type="ARBA" id="ARBA00022917"/>
    </source>
</evidence>
<keyword evidence="8" id="KW-0067">ATP-binding</keyword>
<evidence type="ECO:0000256" key="2">
    <source>
        <dbReference type="ARBA" id="ARBA00012552"/>
    </source>
</evidence>
<evidence type="ECO:0000259" key="14">
    <source>
        <dbReference type="PROSITE" id="PS51194"/>
    </source>
</evidence>
<dbReference type="GO" id="GO:0003724">
    <property type="term" value="F:RNA helicase activity"/>
    <property type="evidence" value="ECO:0007669"/>
    <property type="project" value="UniProtKB-EC"/>
</dbReference>
<evidence type="ECO:0000256" key="4">
    <source>
        <dbReference type="ARBA" id="ARBA00022540"/>
    </source>
</evidence>
<organism evidence="15 16">
    <name type="scientific">Acanthosepion pharaonis</name>
    <name type="common">Pharaoh cuttlefish</name>
    <name type="synonym">Sepia pharaonis</name>
    <dbReference type="NCBI Taxonomy" id="158019"/>
    <lineage>
        <taxon>Eukaryota</taxon>
        <taxon>Metazoa</taxon>
        <taxon>Spiralia</taxon>
        <taxon>Lophotrochozoa</taxon>
        <taxon>Mollusca</taxon>
        <taxon>Cephalopoda</taxon>
        <taxon>Coleoidea</taxon>
        <taxon>Decapodiformes</taxon>
        <taxon>Sepiida</taxon>
        <taxon>Sepiina</taxon>
        <taxon>Sepiidae</taxon>
        <taxon>Acanthosepion</taxon>
    </lineage>
</organism>
<dbReference type="SMART" id="SM00487">
    <property type="entry name" value="DEXDc"/>
    <property type="match status" value="1"/>
</dbReference>
<evidence type="ECO:0000313" key="16">
    <source>
        <dbReference type="Proteomes" id="UP000597762"/>
    </source>
</evidence>
<dbReference type="InterPro" id="IPR011545">
    <property type="entry name" value="DEAD/DEAH_box_helicase_dom"/>
</dbReference>
<dbReference type="Gene3D" id="3.40.50.300">
    <property type="entry name" value="P-loop containing nucleotide triphosphate hydrolases"/>
    <property type="match status" value="2"/>
</dbReference>
<dbReference type="GO" id="GO:0003743">
    <property type="term" value="F:translation initiation factor activity"/>
    <property type="evidence" value="ECO:0007669"/>
    <property type="project" value="UniProtKB-KW"/>
</dbReference>
<evidence type="ECO:0000256" key="3">
    <source>
        <dbReference type="ARBA" id="ARBA00022490"/>
    </source>
</evidence>
<dbReference type="CDD" id="cd17917">
    <property type="entry name" value="DEXHc_RHA-like"/>
    <property type="match status" value="1"/>
</dbReference>
<keyword evidence="16" id="KW-1185">Reference proteome</keyword>
<dbReference type="SMART" id="SM00490">
    <property type="entry name" value="HELICc"/>
    <property type="match status" value="1"/>
</dbReference>
<evidence type="ECO:0000256" key="1">
    <source>
        <dbReference type="ARBA" id="ARBA00008792"/>
    </source>
</evidence>
<comment type="similarity">
    <text evidence="1">Belongs to the DEAD box helicase family. DEAH subfamily.</text>
</comment>
<dbReference type="AlphaFoldDB" id="A0A812DSB6"/>
<evidence type="ECO:0000256" key="11">
    <source>
        <dbReference type="ARBA" id="ARBA00047984"/>
    </source>
</evidence>
<evidence type="ECO:0000313" key="15">
    <source>
        <dbReference type="EMBL" id="CAE1305218.1"/>
    </source>
</evidence>
<evidence type="ECO:0000259" key="13">
    <source>
        <dbReference type="PROSITE" id="PS51192"/>
    </source>
</evidence>
<dbReference type="InterPro" id="IPR007502">
    <property type="entry name" value="Helicase-assoc_dom"/>
</dbReference>
<dbReference type="Proteomes" id="UP000597762">
    <property type="component" value="Unassembled WGS sequence"/>
</dbReference>
<keyword evidence="6 15" id="KW-0378">Hydrolase</keyword>
<dbReference type="InterPro" id="IPR059023">
    <property type="entry name" value="RNA_hel_CTD"/>
</dbReference>
<proteinExistence type="inferred from homology"/>
<comment type="caution">
    <text evidence="15">The sequence shown here is derived from an EMBL/GenBank/DDBJ whole genome shotgun (WGS) entry which is preliminary data.</text>
</comment>
<keyword evidence="4" id="KW-0396">Initiation factor</keyword>
<dbReference type="InterPro" id="IPR048333">
    <property type="entry name" value="HA2_WH"/>
</dbReference>
<dbReference type="SUPFAM" id="SSF52540">
    <property type="entry name" value="P-loop containing nucleoside triphosphate hydrolases"/>
    <property type="match status" value="1"/>
</dbReference>
<name>A0A812DSB6_ACAPH</name>
<dbReference type="PANTHER" id="PTHR18934:SF264">
    <property type="entry name" value="ATP-DEPENDENT RNA HELICASE DHX29"/>
    <property type="match status" value="1"/>
</dbReference>
<dbReference type="PROSITE" id="PS51192">
    <property type="entry name" value="HELICASE_ATP_BIND_1"/>
    <property type="match status" value="1"/>
</dbReference>
<evidence type="ECO:0000256" key="8">
    <source>
        <dbReference type="ARBA" id="ARBA00022840"/>
    </source>
</evidence>
<evidence type="ECO:0000256" key="12">
    <source>
        <dbReference type="SAM" id="MobiDB-lite"/>
    </source>
</evidence>
<evidence type="ECO:0000256" key="7">
    <source>
        <dbReference type="ARBA" id="ARBA00022806"/>
    </source>
</evidence>